<keyword evidence="11" id="KW-1185">Reference proteome</keyword>
<evidence type="ECO:0000259" key="6">
    <source>
        <dbReference type="Pfam" id="PF00441"/>
    </source>
</evidence>
<dbReference type="Gene3D" id="1.20.140.10">
    <property type="entry name" value="Butyryl-CoA Dehydrogenase, subunit A, domain 3"/>
    <property type="match status" value="1"/>
</dbReference>
<evidence type="ECO:0000313" key="10">
    <source>
        <dbReference type="EMBL" id="KFE70529.1"/>
    </source>
</evidence>
<proteinExistence type="inferred from homology"/>
<dbReference type="Gene3D" id="2.40.110.20">
    <property type="match status" value="1"/>
</dbReference>
<dbReference type="PATRIC" id="fig|394096.3.peg.2051"/>
<dbReference type="PANTHER" id="PTHR42707">
    <property type="entry name" value="ACYL-COA DEHYDROGENASE"/>
    <property type="match status" value="1"/>
</dbReference>
<dbReference type="Pfam" id="PF00441">
    <property type="entry name" value="Acyl-CoA_dh_1"/>
    <property type="match status" value="1"/>
</dbReference>
<name>A0A085WS66_9BACT</name>
<dbReference type="Pfam" id="PF22217">
    <property type="entry name" value="ACDH-11_C"/>
    <property type="match status" value="1"/>
</dbReference>
<keyword evidence="3 5" id="KW-0285">Flavoprotein</keyword>
<comment type="caution">
    <text evidence="10">The sequence shown here is derived from an EMBL/GenBank/DDBJ whole genome shotgun (WGS) entry which is preliminary data.</text>
</comment>
<evidence type="ECO:0000259" key="8">
    <source>
        <dbReference type="Pfam" id="PF18158"/>
    </source>
</evidence>
<accession>A0A085WS66</accession>
<dbReference type="InterPro" id="IPR006091">
    <property type="entry name" value="Acyl-CoA_Oxase/DH_mid-dom"/>
</dbReference>
<keyword evidence="4 5" id="KW-0274">FAD</keyword>
<keyword evidence="5" id="KW-0560">Oxidoreductase</keyword>
<dbReference type="PANTHER" id="PTHR42707:SF2">
    <property type="entry name" value="ACD11 DEHYDROGENASE"/>
    <property type="match status" value="1"/>
</dbReference>
<feature type="domain" description="Acyl-CoA dehydrogenase/oxidase C-terminal" evidence="6">
    <location>
        <begin position="279"/>
        <end position="434"/>
    </location>
</feature>
<sequence length="552" mass="60635">MSFLQDPPRLGNQYDDDALLQSYLARQLPEELRRSVTEELRELGELSGKYFYEFQLRDRLNEPELTQWDAWGKRVDRIEVSPLWKEAEALAARRGLVAVAYEQKSAELSRVHQFALNYVVQPSLDVYSCPLAMTDGAARTLLSLGNQELIARALPHLTSRDPATFWTSGQWMTERTGGSDVGLTQTVAKQSPEGWRLYGTKWFTSATTSQMALTLARPEGNGPGGKGLALFFVETRKADGMLNGILINRLKDKLGTRKVPTAELTLDGTLAIPVAGLADGIKNMAWMLNVTRTWNAMGCAWAMRRAMALSKDYATRRVQFGAKLAEKPLHVDTLAGLEAETHGAFLMAFRAAELLGRMEAKVASEEELLLQRLVTPLAKLTTGKQAVAATSEAVEGFGGAGYVEDTGLPRLLADAQVMSIWEGTTNVLSLDALRALAKEGTLDVFHADVERRLAAAKDSRLKPCVKAVEESLEHARSWVAGSLANPVGLEAGARRFALTLGRTLELAMLVEHAQWSLDHGHGPKVLAAARRFTRHGVDQITDMDLDDSRLLA</sequence>
<dbReference type="Pfam" id="PF18158">
    <property type="entry name" value="AidB_N"/>
    <property type="match status" value="1"/>
</dbReference>
<gene>
    <name evidence="10" type="ORF">DB31_5571</name>
</gene>
<evidence type="ECO:0000259" key="7">
    <source>
        <dbReference type="Pfam" id="PF02770"/>
    </source>
</evidence>
<dbReference type="STRING" id="394096.DB31_5571"/>
<protein>
    <submittedName>
        <fullName evidence="10">Acyl-CoA dehydrogenase</fullName>
    </submittedName>
</protein>
<organism evidence="10 11">
    <name type="scientific">Hyalangium minutum</name>
    <dbReference type="NCBI Taxonomy" id="394096"/>
    <lineage>
        <taxon>Bacteria</taxon>
        <taxon>Pseudomonadati</taxon>
        <taxon>Myxococcota</taxon>
        <taxon>Myxococcia</taxon>
        <taxon>Myxococcales</taxon>
        <taxon>Cystobacterineae</taxon>
        <taxon>Archangiaceae</taxon>
        <taxon>Hyalangium</taxon>
    </lineage>
</organism>
<feature type="domain" description="Acyl-CoA dehydrogenase 11-like C-terminal" evidence="9">
    <location>
        <begin position="442"/>
        <end position="533"/>
    </location>
</feature>
<dbReference type="Proteomes" id="UP000028725">
    <property type="component" value="Unassembled WGS sequence"/>
</dbReference>
<dbReference type="SUPFAM" id="SSF56645">
    <property type="entry name" value="Acyl-CoA dehydrogenase NM domain-like"/>
    <property type="match status" value="1"/>
</dbReference>
<evidence type="ECO:0000256" key="1">
    <source>
        <dbReference type="ARBA" id="ARBA00001974"/>
    </source>
</evidence>
<dbReference type="InterPro" id="IPR006089">
    <property type="entry name" value="Acyl-CoA_DH_CS"/>
</dbReference>
<dbReference type="Pfam" id="PF02770">
    <property type="entry name" value="Acyl-CoA_dh_M"/>
    <property type="match status" value="1"/>
</dbReference>
<dbReference type="InterPro" id="IPR036250">
    <property type="entry name" value="AcylCo_DH-like_C"/>
</dbReference>
<dbReference type="PROSITE" id="PS00073">
    <property type="entry name" value="ACYL_COA_DH_2"/>
    <property type="match status" value="1"/>
</dbReference>
<comment type="cofactor">
    <cofactor evidence="1 5">
        <name>FAD</name>
        <dbReference type="ChEBI" id="CHEBI:57692"/>
    </cofactor>
</comment>
<dbReference type="InterPro" id="IPR041504">
    <property type="entry name" value="AidB_N"/>
</dbReference>
<evidence type="ECO:0000313" key="11">
    <source>
        <dbReference type="Proteomes" id="UP000028725"/>
    </source>
</evidence>
<evidence type="ECO:0000256" key="5">
    <source>
        <dbReference type="RuleBase" id="RU362125"/>
    </source>
</evidence>
<reference evidence="10 11" key="1">
    <citation type="submission" date="2014-04" db="EMBL/GenBank/DDBJ databases">
        <title>Genome assembly of Hyalangium minutum DSM 14724.</title>
        <authorList>
            <person name="Sharma G."/>
            <person name="Subramanian S."/>
        </authorList>
    </citation>
    <scope>NUCLEOTIDE SEQUENCE [LARGE SCALE GENOMIC DNA]</scope>
    <source>
        <strain evidence="10 11">DSM 14724</strain>
    </source>
</reference>
<evidence type="ECO:0000256" key="2">
    <source>
        <dbReference type="ARBA" id="ARBA00009347"/>
    </source>
</evidence>
<evidence type="ECO:0000256" key="3">
    <source>
        <dbReference type="ARBA" id="ARBA00022630"/>
    </source>
</evidence>
<dbReference type="InterPro" id="IPR052904">
    <property type="entry name" value="Acyl-CoA_dehydrogenase-like"/>
</dbReference>
<dbReference type="SUPFAM" id="SSF47203">
    <property type="entry name" value="Acyl-CoA dehydrogenase C-terminal domain-like"/>
    <property type="match status" value="1"/>
</dbReference>
<dbReference type="InterPro" id="IPR009100">
    <property type="entry name" value="AcylCoA_DH/oxidase_NM_dom_sf"/>
</dbReference>
<dbReference type="EMBL" id="JMCB01000003">
    <property type="protein sequence ID" value="KFE70529.1"/>
    <property type="molecule type" value="Genomic_DNA"/>
</dbReference>
<dbReference type="Gene3D" id="6.10.250.600">
    <property type="match status" value="1"/>
</dbReference>
<evidence type="ECO:0000259" key="9">
    <source>
        <dbReference type="Pfam" id="PF22217"/>
    </source>
</evidence>
<comment type="similarity">
    <text evidence="2 5">Belongs to the acyl-CoA dehydrogenase family.</text>
</comment>
<dbReference type="OrthoDB" id="9771038at2"/>
<dbReference type="AlphaFoldDB" id="A0A085WS66"/>
<feature type="domain" description="Acyl-CoA oxidase/dehydrogenase middle" evidence="7">
    <location>
        <begin position="170"/>
        <end position="267"/>
    </location>
</feature>
<dbReference type="InterPro" id="IPR053998">
    <property type="entry name" value="ACDH-11_C"/>
</dbReference>
<dbReference type="GO" id="GO:0003995">
    <property type="term" value="F:acyl-CoA dehydrogenase activity"/>
    <property type="evidence" value="ECO:0007669"/>
    <property type="project" value="InterPro"/>
</dbReference>
<dbReference type="InterPro" id="IPR009075">
    <property type="entry name" value="AcylCo_DH/oxidase_C"/>
</dbReference>
<dbReference type="RefSeq" id="WP_044185700.1">
    <property type="nucleotide sequence ID" value="NZ_JMCB01000003.1"/>
</dbReference>
<evidence type="ECO:0000256" key="4">
    <source>
        <dbReference type="ARBA" id="ARBA00022827"/>
    </source>
</evidence>
<feature type="domain" description="Adaptive response protein AidB N-terminal" evidence="8">
    <location>
        <begin position="12"/>
        <end position="160"/>
    </location>
</feature>